<reference evidence="9" key="1">
    <citation type="submission" date="2023-10" db="EMBL/GenBank/DDBJ databases">
        <authorList>
            <person name="Chen Y."/>
            <person name="Shah S."/>
            <person name="Dougan E. K."/>
            <person name="Thang M."/>
            <person name="Chan C."/>
        </authorList>
    </citation>
    <scope>NUCLEOTIDE SEQUENCE [LARGE SCALE GENOMIC DNA]</scope>
</reference>
<protein>
    <recommendedName>
        <fullName evidence="3 6">Alpha-galactosidase</fullName>
        <ecNumber evidence="3 6">3.2.1.22</ecNumber>
    </recommendedName>
    <alternativeName>
        <fullName evidence="6">Melibiase</fullName>
    </alternativeName>
</protein>
<organism evidence="9 10">
    <name type="scientific">Prorocentrum cordatum</name>
    <dbReference type="NCBI Taxonomy" id="2364126"/>
    <lineage>
        <taxon>Eukaryota</taxon>
        <taxon>Sar</taxon>
        <taxon>Alveolata</taxon>
        <taxon>Dinophyceae</taxon>
        <taxon>Prorocentrales</taxon>
        <taxon>Prorocentraceae</taxon>
        <taxon>Prorocentrum</taxon>
    </lineage>
</organism>
<gene>
    <name evidence="9" type="ORF">PCOR1329_LOCUS56404</name>
</gene>
<comment type="catalytic activity">
    <reaction evidence="1 6">
        <text>Hydrolysis of terminal, non-reducing alpha-D-galactose residues in alpha-D-galactosides, including galactose oligosaccharides, galactomannans and galactolipids.</text>
        <dbReference type="EC" id="3.2.1.22"/>
    </reaction>
</comment>
<dbReference type="EC" id="3.2.1.22" evidence="3 6"/>
<dbReference type="Pfam" id="PF16499">
    <property type="entry name" value="Melibiase_2"/>
    <property type="match status" value="1"/>
</dbReference>
<evidence type="ECO:0000313" key="9">
    <source>
        <dbReference type="EMBL" id="CAK0870251.1"/>
    </source>
</evidence>
<dbReference type="CDD" id="cd14792">
    <property type="entry name" value="GH27"/>
    <property type="match status" value="1"/>
</dbReference>
<evidence type="ECO:0000256" key="7">
    <source>
        <dbReference type="SAM" id="MobiDB-lite"/>
    </source>
</evidence>
<evidence type="ECO:0000256" key="3">
    <source>
        <dbReference type="ARBA" id="ARBA00012755"/>
    </source>
</evidence>
<evidence type="ECO:0000256" key="1">
    <source>
        <dbReference type="ARBA" id="ARBA00001255"/>
    </source>
</evidence>
<feature type="non-terminal residue" evidence="9">
    <location>
        <position position="374"/>
    </location>
</feature>
<dbReference type="PANTHER" id="PTHR11452:SF75">
    <property type="entry name" value="ALPHA-GALACTOSIDASE MEL1"/>
    <property type="match status" value="1"/>
</dbReference>
<proteinExistence type="inferred from homology"/>
<dbReference type="PANTHER" id="PTHR11452">
    <property type="entry name" value="ALPHA-GALACTOSIDASE/ALPHA-N-ACETYLGALACTOSAMINIDASE"/>
    <property type="match status" value="1"/>
</dbReference>
<dbReference type="Pfam" id="PF17801">
    <property type="entry name" value="Melibiase_C"/>
    <property type="match status" value="1"/>
</dbReference>
<dbReference type="PROSITE" id="PS00512">
    <property type="entry name" value="ALPHA_GALACTOSIDASE"/>
    <property type="match status" value="1"/>
</dbReference>
<evidence type="ECO:0000256" key="2">
    <source>
        <dbReference type="ARBA" id="ARBA00009743"/>
    </source>
</evidence>
<dbReference type="PRINTS" id="PR00740">
    <property type="entry name" value="GLHYDRLASE27"/>
</dbReference>
<dbReference type="SUPFAM" id="SSF51445">
    <property type="entry name" value="(Trans)glycosidases"/>
    <property type="match status" value="1"/>
</dbReference>
<keyword evidence="10" id="KW-1185">Reference proteome</keyword>
<comment type="similarity">
    <text evidence="2 6">Belongs to the glycosyl hydrolase 27 family.</text>
</comment>
<name>A0ABN9VB49_9DINO</name>
<keyword evidence="6" id="KW-1015">Disulfide bond</keyword>
<dbReference type="InterPro" id="IPR013785">
    <property type="entry name" value="Aldolase_TIM"/>
</dbReference>
<comment type="caution">
    <text evidence="9">The sequence shown here is derived from an EMBL/GenBank/DDBJ whole genome shotgun (WGS) entry which is preliminary data.</text>
</comment>
<sequence>DERSDPSRLPHSRLADPAPAEVCRRGGRPRCGGVNARNIRRVADAFVAHGLHRFGYEYIGIDDCWAVSRNKTTGVIVEDPAAFPDGMKAVVDYVHSKGLKFGIYTDRGTSTCEGRPGSQGFEQVDARTYASWGVDLVKEDSCNAPTDHQEAFAQYALMRDALNATRRPIYFALCGWSDWYAPPGRHLGNSWRYGYDVNTWAGAWDNAISASSRLAPFAGPGGWNDPDALISEFSLWAVMAAPLQIGSNIVNLSDYDLETYTNAEVIAVDQDKLGIQGKVVWDNCGGRGASGAAPLRRPRGGGAPACQQVWLRRLWDGYAVAFVNYTRSKEGRPEKGAAGPEVLAFSVPEVLGWQGAMVRDLWAHADLGLHANVS</sequence>
<dbReference type="Gene3D" id="3.20.20.70">
    <property type="entry name" value="Aldolase class I"/>
    <property type="match status" value="1"/>
</dbReference>
<dbReference type="InterPro" id="IPR017853">
    <property type="entry name" value="GH"/>
</dbReference>
<evidence type="ECO:0000259" key="8">
    <source>
        <dbReference type="Pfam" id="PF17801"/>
    </source>
</evidence>
<keyword evidence="4 6" id="KW-0378">Hydrolase</keyword>
<evidence type="ECO:0000313" key="10">
    <source>
        <dbReference type="Proteomes" id="UP001189429"/>
    </source>
</evidence>
<feature type="domain" description="Alpha galactosidase C-terminal" evidence="8">
    <location>
        <begin position="307"/>
        <end position="368"/>
    </location>
</feature>
<feature type="non-terminal residue" evidence="9">
    <location>
        <position position="1"/>
    </location>
</feature>
<evidence type="ECO:0000256" key="4">
    <source>
        <dbReference type="ARBA" id="ARBA00022801"/>
    </source>
</evidence>
<dbReference type="EMBL" id="CAUYUJ010016941">
    <property type="protein sequence ID" value="CAK0870251.1"/>
    <property type="molecule type" value="Genomic_DNA"/>
</dbReference>
<dbReference type="InterPro" id="IPR002241">
    <property type="entry name" value="Glyco_hydro_27"/>
</dbReference>
<dbReference type="InterPro" id="IPR000111">
    <property type="entry name" value="Glyco_hydro_27/36_CS"/>
</dbReference>
<evidence type="ECO:0000256" key="5">
    <source>
        <dbReference type="ARBA" id="ARBA00023295"/>
    </source>
</evidence>
<feature type="region of interest" description="Disordered" evidence="7">
    <location>
        <begin position="1"/>
        <end position="21"/>
    </location>
</feature>
<dbReference type="Proteomes" id="UP001189429">
    <property type="component" value="Unassembled WGS sequence"/>
</dbReference>
<evidence type="ECO:0000256" key="6">
    <source>
        <dbReference type="RuleBase" id="RU361168"/>
    </source>
</evidence>
<accession>A0ABN9VB49</accession>
<keyword evidence="5 6" id="KW-0326">Glycosidase</keyword>
<dbReference type="InterPro" id="IPR041233">
    <property type="entry name" value="Melibiase_C"/>
</dbReference>